<name>A0A7C8FTU8_9MICO</name>
<evidence type="ECO:0000259" key="3">
    <source>
        <dbReference type="Pfam" id="PF00930"/>
    </source>
</evidence>
<dbReference type="RefSeq" id="WP_158036614.1">
    <property type="nucleotide sequence ID" value="NZ_BAAAZV010000011.1"/>
</dbReference>
<feature type="compositionally biased region" description="Low complexity" evidence="1">
    <location>
        <begin position="253"/>
        <end position="275"/>
    </location>
</feature>
<dbReference type="InterPro" id="IPR029058">
    <property type="entry name" value="AB_hydrolase_fold"/>
</dbReference>
<feature type="region of interest" description="Disordered" evidence="1">
    <location>
        <begin position="223"/>
        <end position="280"/>
    </location>
</feature>
<dbReference type="GO" id="GO:0008236">
    <property type="term" value="F:serine-type peptidase activity"/>
    <property type="evidence" value="ECO:0007669"/>
    <property type="project" value="InterPro"/>
</dbReference>
<dbReference type="OrthoDB" id="262125at2"/>
<evidence type="ECO:0000313" key="4">
    <source>
        <dbReference type="EMBL" id="KAB1631761.1"/>
    </source>
</evidence>
<evidence type="ECO:0000313" key="5">
    <source>
        <dbReference type="Proteomes" id="UP000481339"/>
    </source>
</evidence>
<feature type="domain" description="Peptidase S9 prolyl oligopeptidase catalytic" evidence="2">
    <location>
        <begin position="614"/>
        <end position="818"/>
    </location>
</feature>
<dbReference type="GO" id="GO:0008239">
    <property type="term" value="F:dipeptidyl-peptidase activity"/>
    <property type="evidence" value="ECO:0007669"/>
    <property type="project" value="TreeGrafter"/>
</dbReference>
<dbReference type="GO" id="GO:0006508">
    <property type="term" value="P:proteolysis"/>
    <property type="evidence" value="ECO:0007669"/>
    <property type="project" value="InterPro"/>
</dbReference>
<accession>A0A7C8FTU8</accession>
<feature type="compositionally biased region" description="Polar residues" evidence="1">
    <location>
        <begin position="823"/>
        <end position="848"/>
    </location>
</feature>
<feature type="compositionally biased region" description="Basic and acidic residues" evidence="1">
    <location>
        <begin position="121"/>
        <end position="140"/>
    </location>
</feature>
<feature type="region of interest" description="Disordered" evidence="1">
    <location>
        <begin position="73"/>
        <end position="140"/>
    </location>
</feature>
<evidence type="ECO:0000256" key="1">
    <source>
        <dbReference type="SAM" id="MobiDB-lite"/>
    </source>
</evidence>
<dbReference type="PANTHER" id="PTHR11731:SF193">
    <property type="entry name" value="DIPEPTIDYL PEPTIDASE 9"/>
    <property type="match status" value="1"/>
</dbReference>
<dbReference type="Pfam" id="PF00930">
    <property type="entry name" value="DPPIV_N"/>
    <property type="match status" value="1"/>
</dbReference>
<dbReference type="Proteomes" id="UP000481339">
    <property type="component" value="Unassembled WGS sequence"/>
</dbReference>
<feature type="region of interest" description="Disordered" evidence="1">
    <location>
        <begin position="823"/>
        <end position="854"/>
    </location>
</feature>
<comment type="caution">
    <text evidence="4">The sequence shown here is derived from an EMBL/GenBank/DDBJ whole genome shotgun (WGS) entry which is preliminary data.</text>
</comment>
<sequence>MTDSRDSFPRLQARTQRFRLGAPRSARVVGDGSRALFLRSSGPEDPRLALWLSDLRETDADVERVVVDPRALDAHIDAGAGPDIDGGSSGPEGQKADERSSPDQARDAEGANGPDDLTDAEESKAAETLSDAERALRERTRERASGIVGFDVDPEGRTAAFTLDGALWTVDLHPDAPTPAFTPRRLDVPGPVVDPRVSPDGRLVAWSTVDAVVVATTDGSTWRRVAGEDGGDPDERDAAAGAGSAGDVEVTGAASAVESAESASAAEPAAQTPAPGSNAGPVTWGIADFIAGEEQHRYHGLWWSPDASRLLVQRTDESPVAVWHLCDPVDPAAEPRAWRYPRALTDNARVTLHLVDLAAAGGAGPSAITEIPWDHAAFEYLTAVTWDAPEALVLVQSRDQRRTRLLGVSVDGAVRTLQEVTDRCWVDLVPGTPRHDAAGRVITVVADPDTDTYRVALDGRPVGSAGLQIDAVIGDDHDGVLALASADPTRPAPVRVRFDGGVDRLAPEDAVAGLAAAADGSVLTVRTLADTRATATHRWRAPDGATREHVLRDRSATPGPLNVRVTEIAGLPAAIVLPRPGTAAARAASLPVLVRPYGGPGARRVIRSAAAYAEDQWWADQGYLVLVADGRGAPGRGPAWDRRIHLDFAATLPDQVAAVHALPGALARLAGPGRIPAADLDRVAIMGWSFGGYLAALAVLRAPETFHAAIAGAPPADWTLYDTHYTERYLGLDAAAYRTSSLIDDAPRLTRPLLLVHGFADDNVTIAHTLRLSQALLAAGRPHEVLPLSGGITHMAADETVAEHLLLLQLDFLRRSLDTTAAARTTPGTEGSPSTHVADSASRPTASCTEEDAR</sequence>
<keyword evidence="5" id="KW-1185">Reference proteome</keyword>
<feature type="compositionally biased region" description="Basic and acidic residues" evidence="1">
    <location>
        <begin position="94"/>
        <end position="109"/>
    </location>
</feature>
<dbReference type="PANTHER" id="PTHR11731">
    <property type="entry name" value="PROTEASE FAMILY S9B,C DIPEPTIDYL-PEPTIDASE IV-RELATED"/>
    <property type="match status" value="1"/>
</dbReference>
<dbReference type="Gene3D" id="3.40.50.1820">
    <property type="entry name" value="alpha/beta hydrolase"/>
    <property type="match status" value="1"/>
</dbReference>
<dbReference type="SUPFAM" id="SSF53474">
    <property type="entry name" value="alpha/beta-Hydrolases"/>
    <property type="match status" value="1"/>
</dbReference>
<dbReference type="Gene3D" id="2.140.10.30">
    <property type="entry name" value="Dipeptidylpeptidase IV, N-terminal domain"/>
    <property type="match status" value="2"/>
</dbReference>
<protein>
    <submittedName>
        <fullName evidence="4">Prolyl oligopeptidase family serine peptidase</fullName>
    </submittedName>
</protein>
<dbReference type="Pfam" id="PF00326">
    <property type="entry name" value="Peptidase_S9"/>
    <property type="match status" value="1"/>
</dbReference>
<dbReference type="SUPFAM" id="SSF82171">
    <property type="entry name" value="DPP6 N-terminal domain-like"/>
    <property type="match status" value="1"/>
</dbReference>
<proteinExistence type="predicted"/>
<reference evidence="4 5" key="1">
    <citation type="submission" date="2019-09" db="EMBL/GenBank/DDBJ databases">
        <title>Phylogeny of genus Pseudoclavibacter and closely related genus.</title>
        <authorList>
            <person name="Li Y."/>
        </authorList>
    </citation>
    <scope>NUCLEOTIDE SEQUENCE [LARGE SCALE GENOMIC DNA]</scope>
    <source>
        <strain evidence="4 5">JCM 16921</strain>
    </source>
</reference>
<dbReference type="AlphaFoldDB" id="A0A7C8FTU8"/>
<evidence type="ECO:0000259" key="2">
    <source>
        <dbReference type="Pfam" id="PF00326"/>
    </source>
</evidence>
<feature type="domain" description="Dipeptidylpeptidase IV N-terminal" evidence="3">
    <location>
        <begin position="282"/>
        <end position="428"/>
    </location>
</feature>
<dbReference type="InterPro" id="IPR001375">
    <property type="entry name" value="Peptidase_S9_cat"/>
</dbReference>
<dbReference type="EMBL" id="WBKA01000005">
    <property type="protein sequence ID" value="KAB1631761.1"/>
    <property type="molecule type" value="Genomic_DNA"/>
</dbReference>
<feature type="compositionally biased region" description="Low complexity" evidence="1">
    <location>
        <begin position="77"/>
        <end position="86"/>
    </location>
</feature>
<dbReference type="InterPro" id="IPR002469">
    <property type="entry name" value="Peptidase_S9B_N"/>
</dbReference>
<dbReference type="InterPro" id="IPR050278">
    <property type="entry name" value="Serine_Prot_S9B/DPPIV"/>
</dbReference>
<organism evidence="4 5">
    <name type="scientific">Pseudoclavibacter caeni</name>
    <dbReference type="NCBI Taxonomy" id="908846"/>
    <lineage>
        <taxon>Bacteria</taxon>
        <taxon>Bacillati</taxon>
        <taxon>Actinomycetota</taxon>
        <taxon>Actinomycetes</taxon>
        <taxon>Micrococcales</taxon>
        <taxon>Microbacteriaceae</taxon>
        <taxon>Pseudoclavibacter</taxon>
    </lineage>
</organism>
<gene>
    <name evidence="4" type="ORF">F8O02_07430</name>
</gene>